<protein>
    <submittedName>
        <fullName evidence="1">Uncharacterized protein</fullName>
    </submittedName>
</protein>
<gene>
    <name evidence="1" type="ORF">TCM_027600</name>
</gene>
<proteinExistence type="predicted"/>
<keyword evidence="2" id="KW-1185">Reference proteome</keyword>
<dbReference type="HOGENOM" id="CLU_2324919_0_0_1"/>
<reference evidence="1 2" key="1">
    <citation type="journal article" date="2013" name="Genome Biol.">
        <title>The genome sequence of the most widely cultivated cacao type and its use to identify candidate genes regulating pod color.</title>
        <authorList>
            <person name="Motamayor J.C."/>
            <person name="Mockaitis K."/>
            <person name="Schmutz J."/>
            <person name="Haiminen N."/>
            <person name="Iii D.L."/>
            <person name="Cornejo O."/>
            <person name="Findley S.D."/>
            <person name="Zheng P."/>
            <person name="Utro F."/>
            <person name="Royaert S."/>
            <person name="Saski C."/>
            <person name="Jenkins J."/>
            <person name="Podicheti R."/>
            <person name="Zhao M."/>
            <person name="Scheffler B.E."/>
            <person name="Stack J.C."/>
            <person name="Feltus F.A."/>
            <person name="Mustiga G.M."/>
            <person name="Amores F."/>
            <person name="Phillips W."/>
            <person name="Marelli J.P."/>
            <person name="May G.D."/>
            <person name="Shapiro H."/>
            <person name="Ma J."/>
            <person name="Bustamante C.D."/>
            <person name="Schnell R.J."/>
            <person name="Main D."/>
            <person name="Gilbert D."/>
            <person name="Parida L."/>
            <person name="Kuhn D.N."/>
        </authorList>
    </citation>
    <scope>NUCLEOTIDE SEQUENCE [LARGE SCALE GENOMIC DNA]</scope>
    <source>
        <strain evidence="2">cv. Matina 1-6</strain>
    </source>
</reference>
<sequence>MTYFELLVVVFSSIIHLNDDFCFHITIIDGLLIFRLDISRLACQNFGHKHTQEVALENRIMHFRVACRKFSFCCQWQLHFLVHDLINILILAFVMKILL</sequence>
<dbReference type="AlphaFoldDB" id="A0A061G9W9"/>
<dbReference type="Gramene" id="EOY26183">
    <property type="protein sequence ID" value="EOY26183"/>
    <property type="gene ID" value="TCM_027600"/>
</dbReference>
<dbReference type="Proteomes" id="UP000026915">
    <property type="component" value="Chromosome 6"/>
</dbReference>
<accession>A0A061G9W9</accession>
<dbReference type="InParanoid" id="A0A061G9W9"/>
<dbReference type="EMBL" id="CM001884">
    <property type="protein sequence ID" value="EOY26183.1"/>
    <property type="molecule type" value="Genomic_DNA"/>
</dbReference>
<organism evidence="1 2">
    <name type="scientific">Theobroma cacao</name>
    <name type="common">Cacao</name>
    <name type="synonym">Cocoa</name>
    <dbReference type="NCBI Taxonomy" id="3641"/>
    <lineage>
        <taxon>Eukaryota</taxon>
        <taxon>Viridiplantae</taxon>
        <taxon>Streptophyta</taxon>
        <taxon>Embryophyta</taxon>
        <taxon>Tracheophyta</taxon>
        <taxon>Spermatophyta</taxon>
        <taxon>Magnoliopsida</taxon>
        <taxon>eudicotyledons</taxon>
        <taxon>Gunneridae</taxon>
        <taxon>Pentapetalae</taxon>
        <taxon>rosids</taxon>
        <taxon>malvids</taxon>
        <taxon>Malvales</taxon>
        <taxon>Malvaceae</taxon>
        <taxon>Byttnerioideae</taxon>
        <taxon>Theobroma</taxon>
    </lineage>
</organism>
<evidence type="ECO:0000313" key="1">
    <source>
        <dbReference type="EMBL" id="EOY26183.1"/>
    </source>
</evidence>
<evidence type="ECO:0000313" key="2">
    <source>
        <dbReference type="Proteomes" id="UP000026915"/>
    </source>
</evidence>
<name>A0A061G9W9_THECC</name>